<reference evidence="1" key="1">
    <citation type="submission" date="2018-05" db="EMBL/GenBank/DDBJ databases">
        <authorList>
            <person name="Lanie J.A."/>
            <person name="Ng W.-L."/>
            <person name="Kazmierczak K.M."/>
            <person name="Andrzejewski T.M."/>
            <person name="Davidsen T.M."/>
            <person name="Wayne K.J."/>
            <person name="Tettelin H."/>
            <person name="Glass J.I."/>
            <person name="Rusch D."/>
            <person name="Podicherti R."/>
            <person name="Tsui H.-C.T."/>
            <person name="Winkler M.E."/>
        </authorList>
    </citation>
    <scope>NUCLEOTIDE SEQUENCE</scope>
</reference>
<name>A0A381PAX7_9ZZZZ</name>
<dbReference type="EMBL" id="UINC01000885">
    <property type="protein sequence ID" value="SUZ62653.1"/>
    <property type="molecule type" value="Genomic_DNA"/>
</dbReference>
<organism evidence="1">
    <name type="scientific">marine metagenome</name>
    <dbReference type="NCBI Taxonomy" id="408172"/>
    <lineage>
        <taxon>unclassified sequences</taxon>
        <taxon>metagenomes</taxon>
        <taxon>ecological metagenomes</taxon>
    </lineage>
</organism>
<gene>
    <name evidence="1" type="ORF">METZ01_LOCUS15507</name>
</gene>
<protein>
    <submittedName>
        <fullName evidence="1">Uncharacterized protein</fullName>
    </submittedName>
</protein>
<proteinExistence type="predicted"/>
<accession>A0A381PAX7</accession>
<sequence>MLEKNKNTNHYCRINQIFAKDKTQLDNAPITLTNDVFLKLEALCLE</sequence>
<dbReference type="AlphaFoldDB" id="A0A381PAX7"/>
<evidence type="ECO:0000313" key="1">
    <source>
        <dbReference type="EMBL" id="SUZ62653.1"/>
    </source>
</evidence>